<dbReference type="Proteomes" id="UP001431429">
    <property type="component" value="Unassembled WGS sequence"/>
</dbReference>
<organism evidence="1 2">
    <name type="scientific">Streptomyces albipurpureus</name>
    <dbReference type="NCBI Taxonomy" id="2897419"/>
    <lineage>
        <taxon>Bacteria</taxon>
        <taxon>Bacillati</taxon>
        <taxon>Actinomycetota</taxon>
        <taxon>Actinomycetes</taxon>
        <taxon>Kitasatosporales</taxon>
        <taxon>Streptomycetaceae</taxon>
        <taxon>Streptomyces</taxon>
    </lineage>
</organism>
<accession>A0ABT0UNN9</accession>
<dbReference type="EMBL" id="JAMQAW010000011">
    <property type="protein sequence ID" value="MCM2389604.1"/>
    <property type="molecule type" value="Genomic_DNA"/>
</dbReference>
<gene>
    <name evidence="1" type="ORF">NBG84_15105</name>
</gene>
<comment type="caution">
    <text evidence="1">The sequence shown here is derived from an EMBL/GenBank/DDBJ whole genome shotgun (WGS) entry which is preliminary data.</text>
</comment>
<evidence type="ECO:0000313" key="1">
    <source>
        <dbReference type="EMBL" id="MCM2389604.1"/>
    </source>
</evidence>
<dbReference type="RefSeq" id="WP_250919944.1">
    <property type="nucleotide sequence ID" value="NZ_JAMQAW010000011.1"/>
</dbReference>
<keyword evidence="2" id="KW-1185">Reference proteome</keyword>
<protein>
    <submittedName>
        <fullName evidence="1">Uncharacterized protein</fullName>
    </submittedName>
</protein>
<reference evidence="1" key="1">
    <citation type="submission" date="2022-06" db="EMBL/GenBank/DDBJ databases">
        <title>Genome public.</title>
        <authorList>
            <person name="Sun Q."/>
        </authorList>
    </citation>
    <scope>NUCLEOTIDE SEQUENCE</scope>
    <source>
        <strain evidence="1">CWNU-1</strain>
    </source>
</reference>
<name>A0ABT0UNN9_9ACTN</name>
<proteinExistence type="predicted"/>
<sequence>MAVFDEGTKFRAMVDFPGNTGFVEVEFSVTNNPMDQTNPAPAVTALEIAQAISAKAVAKGYPPLVFRGPQAAADLNP</sequence>
<evidence type="ECO:0000313" key="2">
    <source>
        <dbReference type="Proteomes" id="UP001431429"/>
    </source>
</evidence>